<name>A0A179FSY0_METCM</name>
<sequence length="178" mass="19212">MLARKGTKKKCSSKQGKCTTQVNNHAGQKVKVPVKRQGKSARYHFPDGLFPSVCLSVSFCAKSASASASACTCACTFTCASTSKVSDQTRPARCGLWFVGFLNPLLSSHSKLIRLVASCSEQLKVTCLLLRSMRGIVRHRTEYGVASKKTPRLPYAPDDKDVAVGRKRMTLAGPIEAG</sequence>
<evidence type="ECO:0000313" key="2">
    <source>
        <dbReference type="Proteomes" id="UP000078397"/>
    </source>
</evidence>
<keyword evidence="2" id="KW-1185">Reference proteome</keyword>
<organism evidence="1 2">
    <name type="scientific">Pochonia chlamydosporia 170</name>
    <dbReference type="NCBI Taxonomy" id="1380566"/>
    <lineage>
        <taxon>Eukaryota</taxon>
        <taxon>Fungi</taxon>
        <taxon>Dikarya</taxon>
        <taxon>Ascomycota</taxon>
        <taxon>Pezizomycotina</taxon>
        <taxon>Sordariomycetes</taxon>
        <taxon>Hypocreomycetidae</taxon>
        <taxon>Hypocreales</taxon>
        <taxon>Clavicipitaceae</taxon>
        <taxon>Pochonia</taxon>
    </lineage>
</organism>
<evidence type="ECO:0000313" key="1">
    <source>
        <dbReference type="EMBL" id="OAQ68467.1"/>
    </source>
</evidence>
<proteinExistence type="predicted"/>
<dbReference type="KEGG" id="pchm:VFPPC_15829"/>
<dbReference type="Proteomes" id="UP000078397">
    <property type="component" value="Unassembled WGS sequence"/>
</dbReference>
<protein>
    <submittedName>
        <fullName evidence="1">Uncharacterized protein</fullName>
    </submittedName>
</protein>
<comment type="caution">
    <text evidence="1">The sequence shown here is derived from an EMBL/GenBank/DDBJ whole genome shotgun (WGS) entry which is preliminary data.</text>
</comment>
<dbReference type="EMBL" id="LSBJ02000003">
    <property type="protein sequence ID" value="OAQ68467.1"/>
    <property type="molecule type" value="Genomic_DNA"/>
</dbReference>
<dbReference type="GeneID" id="28857576"/>
<accession>A0A179FSY0</accession>
<dbReference type="AlphaFoldDB" id="A0A179FSY0"/>
<gene>
    <name evidence="1" type="ORF">VFPPC_15829</name>
</gene>
<dbReference type="RefSeq" id="XP_018145317.1">
    <property type="nucleotide sequence ID" value="XM_018293582.1"/>
</dbReference>
<reference evidence="1 2" key="1">
    <citation type="journal article" date="2016" name="PLoS Pathog.">
        <title>Biosynthesis of antibiotic leucinostatins in bio-control fungus Purpureocillium lilacinum and their inhibition on phytophthora revealed by genome mining.</title>
        <authorList>
            <person name="Wang G."/>
            <person name="Liu Z."/>
            <person name="Lin R."/>
            <person name="Li E."/>
            <person name="Mao Z."/>
            <person name="Ling J."/>
            <person name="Yang Y."/>
            <person name="Yin W.B."/>
            <person name="Xie B."/>
        </authorList>
    </citation>
    <scope>NUCLEOTIDE SEQUENCE [LARGE SCALE GENOMIC DNA]</scope>
    <source>
        <strain evidence="1">170</strain>
    </source>
</reference>